<dbReference type="Proteomes" id="UP000410492">
    <property type="component" value="Unassembled WGS sequence"/>
</dbReference>
<protein>
    <submittedName>
        <fullName evidence="1">Uncharacterized protein</fullName>
    </submittedName>
</protein>
<dbReference type="EMBL" id="CAACVG010002011">
    <property type="protein sequence ID" value="VEN35972.1"/>
    <property type="molecule type" value="Genomic_DNA"/>
</dbReference>
<accession>A0A653BK96</accession>
<sequence length="53" mass="6029">MSKKGTEEKSPLLYVVDDNDDINQEKQKMYFENGRFHGITNGATAVFTQFPGM</sequence>
<gene>
    <name evidence="1" type="ORF">CALMAC_LOCUS1721</name>
</gene>
<name>A0A653BK96_CALMS</name>
<dbReference type="AlphaFoldDB" id="A0A653BK96"/>
<reference evidence="1 2" key="1">
    <citation type="submission" date="2019-01" db="EMBL/GenBank/DDBJ databases">
        <authorList>
            <person name="Sayadi A."/>
        </authorList>
    </citation>
    <scope>NUCLEOTIDE SEQUENCE [LARGE SCALE GENOMIC DNA]</scope>
</reference>
<organism evidence="1 2">
    <name type="scientific">Callosobruchus maculatus</name>
    <name type="common">Southern cowpea weevil</name>
    <name type="synonym">Pulse bruchid</name>
    <dbReference type="NCBI Taxonomy" id="64391"/>
    <lineage>
        <taxon>Eukaryota</taxon>
        <taxon>Metazoa</taxon>
        <taxon>Ecdysozoa</taxon>
        <taxon>Arthropoda</taxon>
        <taxon>Hexapoda</taxon>
        <taxon>Insecta</taxon>
        <taxon>Pterygota</taxon>
        <taxon>Neoptera</taxon>
        <taxon>Endopterygota</taxon>
        <taxon>Coleoptera</taxon>
        <taxon>Polyphaga</taxon>
        <taxon>Cucujiformia</taxon>
        <taxon>Chrysomeloidea</taxon>
        <taxon>Chrysomelidae</taxon>
        <taxon>Bruchinae</taxon>
        <taxon>Bruchini</taxon>
        <taxon>Callosobruchus</taxon>
    </lineage>
</organism>
<keyword evidence="2" id="KW-1185">Reference proteome</keyword>
<evidence type="ECO:0000313" key="1">
    <source>
        <dbReference type="EMBL" id="VEN35972.1"/>
    </source>
</evidence>
<dbReference type="OrthoDB" id="6768668at2759"/>
<evidence type="ECO:0000313" key="2">
    <source>
        <dbReference type="Proteomes" id="UP000410492"/>
    </source>
</evidence>
<proteinExistence type="predicted"/>